<comment type="similarity">
    <text evidence="2">Belongs to the EamA transporter family.</text>
</comment>
<feature type="transmembrane region" description="Helical" evidence="6">
    <location>
        <begin position="58"/>
        <end position="80"/>
    </location>
</feature>
<keyword evidence="3 6" id="KW-0812">Transmembrane</keyword>
<evidence type="ECO:0000256" key="2">
    <source>
        <dbReference type="ARBA" id="ARBA00007362"/>
    </source>
</evidence>
<dbReference type="InterPro" id="IPR050638">
    <property type="entry name" value="AA-Vitamin_Transporters"/>
</dbReference>
<dbReference type="RefSeq" id="WP_076783991.1">
    <property type="nucleotide sequence ID" value="NZ_FTPU01000033.1"/>
</dbReference>
<evidence type="ECO:0000313" key="8">
    <source>
        <dbReference type="EMBL" id="SIT97874.1"/>
    </source>
</evidence>
<dbReference type="InterPro" id="IPR037185">
    <property type="entry name" value="EmrE-like"/>
</dbReference>
<evidence type="ECO:0000256" key="3">
    <source>
        <dbReference type="ARBA" id="ARBA00022692"/>
    </source>
</evidence>
<evidence type="ECO:0000256" key="1">
    <source>
        <dbReference type="ARBA" id="ARBA00004141"/>
    </source>
</evidence>
<reference evidence="9" key="1">
    <citation type="submission" date="2016-10" db="EMBL/GenBank/DDBJ databases">
        <authorList>
            <person name="Varghese N."/>
            <person name="Submissions S."/>
        </authorList>
    </citation>
    <scope>NUCLEOTIDE SEQUENCE [LARGE SCALE GENOMIC DNA]</scope>
    <source>
        <strain evidence="9">DSM 19482</strain>
    </source>
</reference>
<dbReference type="EMBL" id="FTPU01000033">
    <property type="protein sequence ID" value="SIT97874.1"/>
    <property type="molecule type" value="Genomic_DNA"/>
</dbReference>
<feature type="transmembrane region" description="Helical" evidence="6">
    <location>
        <begin position="92"/>
        <end position="110"/>
    </location>
</feature>
<keyword evidence="9" id="KW-1185">Reference proteome</keyword>
<dbReference type="Proteomes" id="UP000187261">
    <property type="component" value="Unassembled WGS sequence"/>
</dbReference>
<dbReference type="InterPro" id="IPR000620">
    <property type="entry name" value="EamA_dom"/>
</dbReference>
<feature type="domain" description="EamA" evidence="7">
    <location>
        <begin position="8"/>
        <end position="133"/>
    </location>
</feature>
<comment type="subcellular location">
    <subcellularLocation>
        <location evidence="1">Membrane</location>
        <topology evidence="1">Multi-pass membrane protein</topology>
    </subcellularLocation>
</comment>
<name>A0A1U7PZ71_9FLAO</name>
<evidence type="ECO:0000256" key="6">
    <source>
        <dbReference type="SAM" id="Phobius"/>
    </source>
</evidence>
<evidence type="ECO:0000259" key="7">
    <source>
        <dbReference type="Pfam" id="PF00892"/>
    </source>
</evidence>
<accession>A0A1U7PZ71</accession>
<gene>
    <name evidence="8" type="ORF">SAMN05660493_02603</name>
</gene>
<feature type="transmembrane region" description="Helical" evidence="6">
    <location>
        <begin position="116"/>
        <end position="134"/>
    </location>
</feature>
<dbReference type="STRING" id="1121284.SAMN05660493_02603"/>
<keyword evidence="5 6" id="KW-0472">Membrane</keyword>
<dbReference type="GO" id="GO:0016020">
    <property type="term" value="C:membrane"/>
    <property type="evidence" value="ECO:0007669"/>
    <property type="project" value="UniProtKB-SubCell"/>
</dbReference>
<evidence type="ECO:0000256" key="4">
    <source>
        <dbReference type="ARBA" id="ARBA00022989"/>
    </source>
</evidence>
<feature type="transmembrane region" description="Helical" evidence="6">
    <location>
        <begin position="26"/>
        <end position="46"/>
    </location>
</feature>
<proteinExistence type="inferred from homology"/>
<dbReference type="SUPFAM" id="SSF103481">
    <property type="entry name" value="Multidrug resistance efflux transporter EmrE"/>
    <property type="match status" value="1"/>
</dbReference>
<dbReference type="Pfam" id="PF00892">
    <property type="entry name" value="EamA"/>
    <property type="match status" value="1"/>
</dbReference>
<organism evidence="8 9">
    <name type="scientific">Epilithonimonas bovis DSM 19482</name>
    <dbReference type="NCBI Taxonomy" id="1121284"/>
    <lineage>
        <taxon>Bacteria</taxon>
        <taxon>Pseudomonadati</taxon>
        <taxon>Bacteroidota</taxon>
        <taxon>Flavobacteriia</taxon>
        <taxon>Flavobacteriales</taxon>
        <taxon>Weeksellaceae</taxon>
        <taxon>Chryseobacterium group</taxon>
        <taxon>Epilithonimonas</taxon>
    </lineage>
</organism>
<sequence length="139" mass="15314">MKKDQLVKGFFLAIYTLQPMKLLEKYSSSVIIGWGMLIGGIGFSFIKSPFAVEGIWDYSTYLYTFIIIIFGTLIAFYAYLSAAKIIGGQKTSLLASVEPLSAALLGIFWLNISFSPLDWLGSLLIVSTIVLLSLKKNAV</sequence>
<evidence type="ECO:0000313" key="9">
    <source>
        <dbReference type="Proteomes" id="UP000187261"/>
    </source>
</evidence>
<dbReference type="AlphaFoldDB" id="A0A1U7PZ71"/>
<evidence type="ECO:0000256" key="5">
    <source>
        <dbReference type="ARBA" id="ARBA00023136"/>
    </source>
</evidence>
<dbReference type="PANTHER" id="PTHR32322">
    <property type="entry name" value="INNER MEMBRANE TRANSPORTER"/>
    <property type="match status" value="1"/>
</dbReference>
<protein>
    <submittedName>
        <fullName evidence="8">EamA-like transporter family protein</fullName>
    </submittedName>
</protein>
<dbReference type="PANTHER" id="PTHR32322:SF2">
    <property type="entry name" value="EAMA DOMAIN-CONTAINING PROTEIN"/>
    <property type="match status" value="1"/>
</dbReference>
<keyword evidence="4 6" id="KW-1133">Transmembrane helix</keyword>